<protein>
    <recommendedName>
        <fullName evidence="1">Receptor expression-enhancing protein</fullName>
    </recommendedName>
</protein>
<dbReference type="GO" id="GO:0071786">
    <property type="term" value="P:endoplasmic reticulum tubular network organization"/>
    <property type="evidence" value="ECO:0007669"/>
    <property type="project" value="TreeGrafter"/>
</dbReference>
<proteinExistence type="inferred from homology"/>
<dbReference type="PANTHER" id="PTHR12300">
    <property type="entry name" value="HVA22-LIKE PROTEINS"/>
    <property type="match status" value="1"/>
</dbReference>
<evidence type="ECO:0000256" key="2">
    <source>
        <dbReference type="SAM" id="MobiDB-lite"/>
    </source>
</evidence>
<name>A0A6P8WS74_DROAB</name>
<dbReference type="InterPro" id="IPR004345">
    <property type="entry name" value="TB2_DP1_HVA22"/>
</dbReference>
<feature type="region of interest" description="Disordered" evidence="2">
    <location>
        <begin position="251"/>
        <end position="271"/>
    </location>
</feature>
<dbReference type="Pfam" id="PF03134">
    <property type="entry name" value="TB2_DP1_HVA22"/>
    <property type="match status" value="1"/>
</dbReference>
<dbReference type="RefSeq" id="XP_034102208.1">
    <property type="nucleotide sequence ID" value="XM_034246317.2"/>
</dbReference>
<evidence type="ECO:0000313" key="4">
    <source>
        <dbReference type="RefSeq" id="XP_034102208.1"/>
    </source>
</evidence>
<keyword evidence="3" id="KW-1185">Reference proteome</keyword>
<dbReference type="AlphaFoldDB" id="A0A6P8WS74"/>
<dbReference type="GO" id="GO:0005881">
    <property type="term" value="C:cytoplasmic microtubule"/>
    <property type="evidence" value="ECO:0007669"/>
    <property type="project" value="TreeGrafter"/>
</dbReference>
<evidence type="ECO:0000313" key="3">
    <source>
        <dbReference type="Proteomes" id="UP000515160"/>
    </source>
</evidence>
<dbReference type="GO" id="GO:0008017">
    <property type="term" value="F:microtubule binding"/>
    <property type="evidence" value="ECO:0007669"/>
    <property type="project" value="TreeGrafter"/>
</dbReference>
<sequence>MIGTLLSRLMILSFGTLYPGYASYKAIRAKDVNECTKWLKYWITFAGFTCIEIITDRILFWFPLYYEIKVILVLNLTSPTIEGSSALYSKLVQPMLELHEDEIDEYISHAHAIVYSTFRELSTKGASYAFDAIMQCGTKIIHLAAHSHRDRKLNSPNQLQENSLRSSSLKGMKAFYNELMIIAELTGDDVAEDPQSYYQNKEFRMSGHDLAKLAEALKQTKKILRHIELILPRSYSTSSIDASSSRSSVINVRNQQLTDKKSKRPTGRGVCEEEKANQIDYDLKSFFFKN</sequence>
<reference evidence="4" key="1">
    <citation type="submission" date="2025-08" db="UniProtKB">
        <authorList>
            <consortium name="RefSeq"/>
        </authorList>
    </citation>
    <scope>IDENTIFICATION</scope>
    <source>
        <strain evidence="4">15112-1751.03</strain>
        <tissue evidence="4">Whole Adult</tissue>
    </source>
</reference>
<dbReference type="PANTHER" id="PTHR12300:SF117">
    <property type="entry name" value="LP05237P-RELATED"/>
    <property type="match status" value="1"/>
</dbReference>
<dbReference type="GO" id="GO:0071782">
    <property type="term" value="C:endoplasmic reticulum tubular network"/>
    <property type="evidence" value="ECO:0007669"/>
    <property type="project" value="TreeGrafter"/>
</dbReference>
<dbReference type="OrthoDB" id="10009287at2759"/>
<dbReference type="GO" id="GO:0005789">
    <property type="term" value="C:endoplasmic reticulum membrane"/>
    <property type="evidence" value="ECO:0007669"/>
    <property type="project" value="TreeGrafter"/>
</dbReference>
<comment type="subcellular location">
    <subcellularLocation>
        <location evidence="1">Membrane</location>
        <topology evidence="1">Multi-pass membrane protein</topology>
    </subcellularLocation>
</comment>
<gene>
    <name evidence="4" type="primary">LOC117566774</name>
</gene>
<dbReference type="GeneID" id="117566774"/>
<organism evidence="3 4">
    <name type="scientific">Drosophila albomicans</name>
    <name type="common">Fruit fly</name>
    <dbReference type="NCBI Taxonomy" id="7291"/>
    <lineage>
        <taxon>Eukaryota</taxon>
        <taxon>Metazoa</taxon>
        <taxon>Ecdysozoa</taxon>
        <taxon>Arthropoda</taxon>
        <taxon>Hexapoda</taxon>
        <taxon>Insecta</taxon>
        <taxon>Pterygota</taxon>
        <taxon>Neoptera</taxon>
        <taxon>Endopterygota</taxon>
        <taxon>Diptera</taxon>
        <taxon>Brachycera</taxon>
        <taxon>Muscomorpha</taxon>
        <taxon>Ephydroidea</taxon>
        <taxon>Drosophilidae</taxon>
        <taxon>Drosophila</taxon>
    </lineage>
</organism>
<dbReference type="Proteomes" id="UP000515160">
    <property type="component" value="Chromosome 3"/>
</dbReference>
<accession>A0A6P8WS74</accession>
<comment type="similarity">
    <text evidence="1">Belongs to the DP1 family.</text>
</comment>
<evidence type="ECO:0000256" key="1">
    <source>
        <dbReference type="RuleBase" id="RU362006"/>
    </source>
</evidence>